<keyword evidence="1" id="KW-0472">Membrane</keyword>
<keyword evidence="1" id="KW-1133">Transmembrane helix</keyword>
<proteinExistence type="predicted"/>
<dbReference type="EMBL" id="LAZR01005544">
    <property type="protein sequence ID" value="KKM99056.1"/>
    <property type="molecule type" value="Genomic_DNA"/>
</dbReference>
<gene>
    <name evidence="2" type="ORF">LCGC14_1151740</name>
</gene>
<comment type="caution">
    <text evidence="2">The sequence shown here is derived from an EMBL/GenBank/DDBJ whole genome shotgun (WGS) entry which is preliminary data.</text>
</comment>
<feature type="transmembrane region" description="Helical" evidence="1">
    <location>
        <begin position="16"/>
        <end position="34"/>
    </location>
</feature>
<protein>
    <submittedName>
        <fullName evidence="2">Uncharacterized protein</fullName>
    </submittedName>
</protein>
<evidence type="ECO:0000313" key="2">
    <source>
        <dbReference type="EMBL" id="KKM99056.1"/>
    </source>
</evidence>
<name>A0A0F9MIH3_9ZZZZ</name>
<dbReference type="AlphaFoldDB" id="A0A0F9MIH3"/>
<sequence length="47" mass="5013">MCPVEGPGFPPDDGTWVFACIYLTSELIGVMFSARHPITRGGSTQGL</sequence>
<evidence type="ECO:0000256" key="1">
    <source>
        <dbReference type="SAM" id="Phobius"/>
    </source>
</evidence>
<organism evidence="2">
    <name type="scientific">marine sediment metagenome</name>
    <dbReference type="NCBI Taxonomy" id="412755"/>
    <lineage>
        <taxon>unclassified sequences</taxon>
        <taxon>metagenomes</taxon>
        <taxon>ecological metagenomes</taxon>
    </lineage>
</organism>
<accession>A0A0F9MIH3</accession>
<reference evidence="2" key="1">
    <citation type="journal article" date="2015" name="Nature">
        <title>Complex archaea that bridge the gap between prokaryotes and eukaryotes.</title>
        <authorList>
            <person name="Spang A."/>
            <person name="Saw J.H."/>
            <person name="Jorgensen S.L."/>
            <person name="Zaremba-Niedzwiedzka K."/>
            <person name="Martijn J."/>
            <person name="Lind A.E."/>
            <person name="van Eijk R."/>
            <person name="Schleper C."/>
            <person name="Guy L."/>
            <person name="Ettema T.J."/>
        </authorList>
    </citation>
    <scope>NUCLEOTIDE SEQUENCE</scope>
</reference>
<keyword evidence="1" id="KW-0812">Transmembrane</keyword>